<dbReference type="PANTHER" id="PTHR21198">
    <property type="entry name" value="GLUTAMATE RACEMASE"/>
    <property type="match status" value="1"/>
</dbReference>
<comment type="caution">
    <text evidence="3">The sequence shown here is derived from an EMBL/GenBank/DDBJ whole genome shotgun (WGS) entry which is preliminary data.</text>
</comment>
<organism evidence="3 4">
    <name type="scientific">Marinobacter nauticus</name>
    <name type="common">Marinobacter hydrocarbonoclasticus</name>
    <name type="synonym">Marinobacter aquaeolei</name>
    <dbReference type="NCBI Taxonomy" id="2743"/>
    <lineage>
        <taxon>Bacteria</taxon>
        <taxon>Pseudomonadati</taxon>
        <taxon>Pseudomonadota</taxon>
        <taxon>Gammaproteobacteria</taxon>
        <taxon>Pseudomonadales</taxon>
        <taxon>Marinobacteraceae</taxon>
        <taxon>Marinobacter</taxon>
    </lineage>
</organism>
<evidence type="ECO:0000313" key="2">
    <source>
        <dbReference type="EMBL" id="RBP68470.1"/>
    </source>
</evidence>
<dbReference type="SUPFAM" id="SSF53681">
    <property type="entry name" value="Aspartate/glutamate racemase"/>
    <property type="match status" value="2"/>
</dbReference>
<name>A0A368ULI6_MARNT</name>
<sequence>MHIGLIGGIGPAATEFYYRNLVRARQASGSHSDLELTICHAQASDLIGNIQTGDVDKQVGIFQALANRLSAAGADVLAVTSIAGHFCISELRDVSPIPVIDALSGLENVLLEKGYTKVGVLGNKVVMESRLFDSFQEVEIVVPPGESLDEVHEAYMNIAVSGAVSEDQRTTIFQAGKAMCEEQGAEAVVLAGTDLFVAFDGYECGFEYVDSALVHIDAIHRASLQKSDNKAMHATSA</sequence>
<evidence type="ECO:0000256" key="1">
    <source>
        <dbReference type="ARBA" id="ARBA00023235"/>
    </source>
</evidence>
<dbReference type="EMBL" id="QPJB01000022">
    <property type="protein sequence ID" value="RCW29579.1"/>
    <property type="molecule type" value="Genomic_DNA"/>
</dbReference>
<evidence type="ECO:0000313" key="3">
    <source>
        <dbReference type="EMBL" id="RCW29579.1"/>
    </source>
</evidence>
<dbReference type="Pfam" id="PF01177">
    <property type="entry name" value="Asp_Glu_race"/>
    <property type="match status" value="1"/>
</dbReference>
<dbReference type="EMBL" id="QNSA01000022">
    <property type="protein sequence ID" value="RBP68470.1"/>
    <property type="molecule type" value="Genomic_DNA"/>
</dbReference>
<proteinExistence type="predicted"/>
<keyword evidence="1" id="KW-0413">Isomerase</keyword>
<dbReference type="Proteomes" id="UP000253065">
    <property type="component" value="Unassembled WGS sequence"/>
</dbReference>
<keyword evidence="5" id="KW-1185">Reference proteome</keyword>
<dbReference type="InterPro" id="IPR001920">
    <property type="entry name" value="Asp/Glu_race"/>
</dbReference>
<dbReference type="Proteomes" id="UP000252795">
    <property type="component" value="Unassembled WGS sequence"/>
</dbReference>
<evidence type="ECO:0000313" key="4">
    <source>
        <dbReference type="Proteomes" id="UP000252795"/>
    </source>
</evidence>
<dbReference type="Gene3D" id="3.40.50.1860">
    <property type="match status" value="2"/>
</dbReference>
<dbReference type="GO" id="GO:0047661">
    <property type="term" value="F:amino-acid racemase activity"/>
    <property type="evidence" value="ECO:0007669"/>
    <property type="project" value="InterPro"/>
</dbReference>
<dbReference type="InterPro" id="IPR015942">
    <property type="entry name" value="Asp/Glu/hydantoin_racemase"/>
</dbReference>
<accession>A0A368ULI6</accession>
<protein>
    <submittedName>
        <fullName evidence="3">Aspartate racemase</fullName>
    </submittedName>
</protein>
<evidence type="ECO:0000313" key="5">
    <source>
        <dbReference type="Proteomes" id="UP000253065"/>
    </source>
</evidence>
<gene>
    <name evidence="3" type="ORF">DET51_12211</name>
    <name evidence="2" type="ORF">DET64_12211</name>
</gene>
<dbReference type="RefSeq" id="WP_113880738.1">
    <property type="nucleotide sequence ID" value="NZ_QNSA01000022.1"/>
</dbReference>
<dbReference type="AlphaFoldDB" id="A0A368ULI6"/>
<dbReference type="PANTHER" id="PTHR21198:SF7">
    <property type="entry name" value="ASPARTATE-GLUTAMATE RACEMASE FAMILY"/>
    <property type="match status" value="1"/>
</dbReference>
<reference evidence="3 4" key="1">
    <citation type="submission" date="2018-07" db="EMBL/GenBank/DDBJ databases">
        <title>Freshwater and sediment microbial communities from various areas in North America, analyzing microbe dynamics in response to fracking.</title>
        <authorList>
            <person name="Lamendella R."/>
        </authorList>
    </citation>
    <scope>NUCLEOTIDE SEQUENCE [LARGE SCALE GENOMIC DNA]</scope>
    <source>
        <strain evidence="3 4">114E</strain>
        <strain evidence="2 5">114E_o</strain>
    </source>
</reference>